<dbReference type="HOGENOM" id="CLU_1034005_0_0_9"/>
<evidence type="ECO:0000313" key="2">
    <source>
        <dbReference type="Proteomes" id="UP000006919"/>
    </source>
</evidence>
<evidence type="ECO:0000313" key="1">
    <source>
        <dbReference type="EMBL" id="ADU24325.1"/>
    </source>
</evidence>
<name>E6UKX9_RUMA7</name>
<reference evidence="2" key="1">
    <citation type="journal article" date="2011" name="J. Bacteriol.">
        <title>Complete genome of the cellulolytic ruminal bacterium Ruminococcus albus 7.</title>
        <authorList>
            <person name="Suen G."/>
            <person name="Stevenson D.M."/>
            <person name="Bruce D.C."/>
            <person name="Chertkov O."/>
            <person name="Copeland A."/>
            <person name="Cheng J.F."/>
            <person name="Detter C."/>
            <person name="Detter J.C."/>
            <person name="Goodwin L.A."/>
            <person name="Han C.S."/>
            <person name="Hauser L.J."/>
            <person name="Ivanova N.N."/>
            <person name="Kyrpides N.C."/>
            <person name="Land M.L."/>
            <person name="Lapidus A."/>
            <person name="Lucas S."/>
            <person name="Ovchinnikova G."/>
            <person name="Pitluck S."/>
            <person name="Tapia R."/>
            <person name="Woyke T."/>
            <person name="Boyum J."/>
            <person name="Mead D."/>
            <person name="Weimer P.J."/>
        </authorList>
    </citation>
    <scope>NUCLEOTIDE SEQUENCE [LARGE SCALE GENOMIC DNA]</scope>
    <source>
        <strain evidence="2">ATCC 27210 / DSM 20455 / JCM 14654 / NCDO 2250 / 7</strain>
        <plasmid evidence="2">pRUMAL02</plasmid>
    </source>
</reference>
<protein>
    <submittedName>
        <fullName evidence="1">Uncharacterized protein</fullName>
    </submittedName>
</protein>
<dbReference type="EMBL" id="CP002405">
    <property type="protein sequence ID" value="ADU24325.1"/>
    <property type="molecule type" value="Genomic_DNA"/>
</dbReference>
<dbReference type="Proteomes" id="UP000006919">
    <property type="component" value="Plasmid pRUMAL02"/>
</dbReference>
<sequence length="269" mass="31415">MGYLFTTSKDINDLDIYKFDTIMATDEEVEIARLFLLSEFDDDFVRMEKNYSEEAASYVYRRTLVTFLRYVQEWMNIAVYPGLMGQEHRPSAGEEAVMVIVTRSILPEMVSDYLEGKSSSQGYTIYQMSDEDVLSIREEFTGKEATINEDDLIAIGSDAFHVIDYESVLPVKVTDRKGFLFFCEDSEGEDYVVPFHRLFRTEEEADRLVAERNERRNSAIEQYHLLDFTDDKKLQHDRKIALEWLHYNHDIPELLAYRLNKGIKLTTAV</sequence>
<dbReference type="KEGG" id="ral:Rumal_3901"/>
<proteinExistence type="predicted"/>
<dbReference type="AlphaFoldDB" id="E6UKX9"/>
<dbReference type="RefSeq" id="WP_013483865.1">
    <property type="nucleotide sequence ID" value="NC_014825.1"/>
</dbReference>
<accession>E6UKX9</accession>
<gene>
    <name evidence="1" type="ordered locus">Rumal_3901</name>
</gene>
<organism evidence="1 2">
    <name type="scientific">Ruminococcus albus (strain ATCC 27210 / DSM 20455 / JCM 14654 / NCDO 2250 / 7)</name>
    <dbReference type="NCBI Taxonomy" id="697329"/>
    <lineage>
        <taxon>Bacteria</taxon>
        <taxon>Bacillati</taxon>
        <taxon>Bacillota</taxon>
        <taxon>Clostridia</taxon>
        <taxon>Eubacteriales</taxon>
        <taxon>Oscillospiraceae</taxon>
        <taxon>Ruminococcus</taxon>
    </lineage>
</organism>
<geneLocation type="plasmid" evidence="1 2">
    <name>pRUMAL02</name>
</geneLocation>
<keyword evidence="1" id="KW-0614">Plasmid</keyword>